<dbReference type="RefSeq" id="WP_223644408.1">
    <property type="nucleotide sequence ID" value="NZ_JAIQBY010000003.1"/>
</dbReference>
<dbReference type="PANTHER" id="PTHR47739:SF1">
    <property type="entry name" value="TRNA1(VAL) (ADENINE(37)-N6)-METHYLTRANSFERASE"/>
    <property type="match status" value="1"/>
</dbReference>
<protein>
    <submittedName>
        <fullName evidence="2">tRNA1(Val) (Adenine(37)-N6)-methyltransferase</fullName>
    </submittedName>
</protein>
<keyword evidence="3" id="KW-1185">Reference proteome</keyword>
<dbReference type="InterPro" id="IPR007848">
    <property type="entry name" value="Small_mtfrase_dom"/>
</dbReference>
<dbReference type="EMBL" id="JAIQBY010000003">
    <property type="protein sequence ID" value="MBZ4195263.1"/>
    <property type="molecule type" value="Genomic_DNA"/>
</dbReference>
<dbReference type="AlphaFoldDB" id="A0A953NE31"/>
<proteinExistence type="predicted"/>
<dbReference type="InterPro" id="IPR029063">
    <property type="entry name" value="SAM-dependent_MTases_sf"/>
</dbReference>
<organism evidence="2 3">
    <name type="scientific">Mycoplasma tauri</name>
    <dbReference type="NCBI Taxonomy" id="547987"/>
    <lineage>
        <taxon>Bacteria</taxon>
        <taxon>Bacillati</taxon>
        <taxon>Mycoplasmatota</taxon>
        <taxon>Mollicutes</taxon>
        <taxon>Mycoplasmataceae</taxon>
        <taxon>Mycoplasma</taxon>
    </lineage>
</organism>
<dbReference type="GO" id="GO:0008168">
    <property type="term" value="F:methyltransferase activity"/>
    <property type="evidence" value="ECO:0007669"/>
    <property type="project" value="InterPro"/>
</dbReference>
<dbReference type="Proteomes" id="UP000772186">
    <property type="component" value="Unassembled WGS sequence"/>
</dbReference>
<accession>A0A953NE31</accession>
<reference evidence="2 3" key="1">
    <citation type="submission" date="2021-09" db="EMBL/GenBank/DDBJ databases">
        <title>WGS of Mycoplasma sp. Zaradi2 strains.</title>
        <authorList>
            <person name="Spergser J."/>
        </authorList>
    </citation>
    <scope>NUCLEOTIDE SEQUENCE [LARGE SCALE GENOMIC DNA]</scope>
    <source>
        <strain evidence="2 3">1331</strain>
    </source>
</reference>
<dbReference type="Gene3D" id="3.40.50.150">
    <property type="entry name" value="Vaccinia Virus protein VP39"/>
    <property type="match status" value="1"/>
</dbReference>
<comment type="caution">
    <text evidence="2">The sequence shown here is derived from an EMBL/GenBank/DDBJ whole genome shotgun (WGS) entry which is preliminary data.</text>
</comment>
<dbReference type="PANTHER" id="PTHR47739">
    <property type="entry name" value="TRNA1(VAL) (ADENINE(37)-N6)-METHYLTRANSFERASE"/>
    <property type="match status" value="1"/>
</dbReference>
<dbReference type="InterPro" id="IPR050210">
    <property type="entry name" value="tRNA_Adenine-N(6)_MTase"/>
</dbReference>
<dbReference type="SUPFAM" id="SSF53335">
    <property type="entry name" value="S-adenosyl-L-methionine-dependent methyltransferases"/>
    <property type="match status" value="1"/>
</dbReference>
<feature type="domain" description="Methyltransferase small" evidence="1">
    <location>
        <begin position="41"/>
        <end position="145"/>
    </location>
</feature>
<sequence>MIKKILKNSLGFDSNLYIYQDKDMFNYSVDTILLGNFIFLNKKITRMLEIGTNNAALSIFISERSKNLKIDAIEIQEEAANLAIKNVLINNKENSINVTCQDFNVFYKKHTKNSLPKYHSIVCNPPFYVYDKSKVSKKISEQMLIATHEIKLNLEQIILGSSKIIDQKGYLTLVIPTERLVDCFYLMRKYNFEPKRVQFIIPRVDDKPKLVLVESRFQAGWGVHFLPNLYLHDNKNKNNHEYLDSIKELYKPIKIREE</sequence>
<evidence type="ECO:0000259" key="1">
    <source>
        <dbReference type="Pfam" id="PF05175"/>
    </source>
</evidence>
<evidence type="ECO:0000313" key="3">
    <source>
        <dbReference type="Proteomes" id="UP000772186"/>
    </source>
</evidence>
<gene>
    <name evidence="2" type="ORF">LAD73_00805</name>
</gene>
<evidence type="ECO:0000313" key="2">
    <source>
        <dbReference type="EMBL" id="MBZ4195263.1"/>
    </source>
</evidence>
<dbReference type="Pfam" id="PF05175">
    <property type="entry name" value="MTS"/>
    <property type="match status" value="1"/>
</dbReference>
<name>A0A953NE31_9MOLU</name>